<dbReference type="HOGENOM" id="CLU_2214929_0_0_1"/>
<dbReference type="dictyBase" id="DDB_G0279101"/>
<keyword evidence="3" id="KW-1185">Reference proteome</keyword>
<accession>Q54XA1</accession>
<evidence type="ECO:0000313" key="3">
    <source>
        <dbReference type="Proteomes" id="UP000002195"/>
    </source>
</evidence>
<dbReference type="GeneID" id="8621872"/>
<keyword evidence="1" id="KW-0472">Membrane</keyword>
<dbReference type="InParanoid" id="Q54XA1"/>
<evidence type="ECO:0000256" key="1">
    <source>
        <dbReference type="SAM" id="Phobius"/>
    </source>
</evidence>
<name>Q54XA1_DICDI</name>
<dbReference type="RefSeq" id="XP_641866.1">
    <property type="nucleotide sequence ID" value="XM_636774.1"/>
</dbReference>
<keyword evidence="1" id="KW-1133">Transmembrane helix</keyword>
<sequence>MGASNTKPSKSFISKRLEEATDILIDKFQPSIENVNMLSTSSNLTIDTYNELGKHLIYYSGVIFKLVIVLLILVIWVQIKLIMTDPWYNYPMIFFISILLYSKIKLK</sequence>
<organism evidence="2 3">
    <name type="scientific">Dictyostelium discoideum</name>
    <name type="common">Social amoeba</name>
    <dbReference type="NCBI Taxonomy" id="44689"/>
    <lineage>
        <taxon>Eukaryota</taxon>
        <taxon>Amoebozoa</taxon>
        <taxon>Evosea</taxon>
        <taxon>Eumycetozoa</taxon>
        <taxon>Dictyostelia</taxon>
        <taxon>Dictyosteliales</taxon>
        <taxon>Dictyosteliaceae</taxon>
        <taxon>Dictyostelium</taxon>
    </lineage>
</organism>
<proteinExistence type="predicted"/>
<dbReference type="KEGG" id="ddi:DDB_G0279101"/>
<dbReference type="AlphaFoldDB" id="Q54XA1"/>
<keyword evidence="1" id="KW-0812">Transmembrane</keyword>
<dbReference type="EMBL" id="AAFI02000027">
    <property type="protein sequence ID" value="EAL67889.1"/>
    <property type="molecule type" value="Genomic_DNA"/>
</dbReference>
<protein>
    <submittedName>
        <fullName evidence="2">Uncharacterized protein</fullName>
    </submittedName>
</protein>
<gene>
    <name evidence="2" type="ORF">DDB_G0279101</name>
</gene>
<dbReference type="Proteomes" id="UP000002195">
    <property type="component" value="Unassembled WGS sequence"/>
</dbReference>
<dbReference type="PaxDb" id="44689-DDB0205036"/>
<evidence type="ECO:0000313" key="2">
    <source>
        <dbReference type="EMBL" id="EAL67889.1"/>
    </source>
</evidence>
<feature type="transmembrane region" description="Helical" evidence="1">
    <location>
        <begin position="56"/>
        <end position="81"/>
    </location>
</feature>
<comment type="caution">
    <text evidence="2">The sequence shown here is derived from an EMBL/GenBank/DDBJ whole genome shotgun (WGS) entry which is preliminary data.</text>
</comment>
<dbReference type="VEuPathDB" id="AmoebaDB:DDB_G0279101"/>
<feature type="transmembrane region" description="Helical" evidence="1">
    <location>
        <begin position="87"/>
        <end position="104"/>
    </location>
</feature>
<reference evidence="2 3" key="1">
    <citation type="journal article" date="2005" name="Nature">
        <title>The genome of the social amoeba Dictyostelium discoideum.</title>
        <authorList>
            <consortium name="The Dictyostelium discoideum Sequencing Consortium"/>
            <person name="Eichinger L."/>
            <person name="Pachebat J.A."/>
            <person name="Glockner G."/>
            <person name="Rajandream M.A."/>
            <person name="Sucgang R."/>
            <person name="Berriman M."/>
            <person name="Song J."/>
            <person name="Olsen R."/>
            <person name="Szafranski K."/>
            <person name="Xu Q."/>
            <person name="Tunggal B."/>
            <person name="Kummerfeld S."/>
            <person name="Madera M."/>
            <person name="Konfortov B.A."/>
            <person name="Rivero F."/>
            <person name="Bankier A.T."/>
            <person name="Lehmann R."/>
            <person name="Hamlin N."/>
            <person name="Davies R."/>
            <person name="Gaudet P."/>
            <person name="Fey P."/>
            <person name="Pilcher K."/>
            <person name="Chen G."/>
            <person name="Saunders D."/>
            <person name="Sodergren E."/>
            <person name="Davis P."/>
            <person name="Kerhornou A."/>
            <person name="Nie X."/>
            <person name="Hall N."/>
            <person name="Anjard C."/>
            <person name="Hemphill L."/>
            <person name="Bason N."/>
            <person name="Farbrother P."/>
            <person name="Desany B."/>
            <person name="Just E."/>
            <person name="Morio T."/>
            <person name="Rost R."/>
            <person name="Churcher C."/>
            <person name="Cooper J."/>
            <person name="Haydock S."/>
            <person name="van Driessche N."/>
            <person name="Cronin A."/>
            <person name="Goodhead I."/>
            <person name="Muzny D."/>
            <person name="Mourier T."/>
            <person name="Pain A."/>
            <person name="Lu M."/>
            <person name="Harper D."/>
            <person name="Lindsay R."/>
            <person name="Hauser H."/>
            <person name="James K."/>
            <person name="Quiles M."/>
            <person name="Madan Babu M."/>
            <person name="Saito T."/>
            <person name="Buchrieser C."/>
            <person name="Wardroper A."/>
            <person name="Felder M."/>
            <person name="Thangavelu M."/>
            <person name="Johnson D."/>
            <person name="Knights A."/>
            <person name="Loulseged H."/>
            <person name="Mungall K."/>
            <person name="Oliver K."/>
            <person name="Price C."/>
            <person name="Quail M.A."/>
            <person name="Urushihara H."/>
            <person name="Hernandez J."/>
            <person name="Rabbinowitsch E."/>
            <person name="Steffen D."/>
            <person name="Sanders M."/>
            <person name="Ma J."/>
            <person name="Kohara Y."/>
            <person name="Sharp S."/>
            <person name="Simmonds M."/>
            <person name="Spiegler S."/>
            <person name="Tivey A."/>
            <person name="Sugano S."/>
            <person name="White B."/>
            <person name="Walker D."/>
            <person name="Woodward J."/>
            <person name="Winckler T."/>
            <person name="Tanaka Y."/>
            <person name="Shaulsky G."/>
            <person name="Schleicher M."/>
            <person name="Weinstock G."/>
            <person name="Rosenthal A."/>
            <person name="Cox E.C."/>
            <person name="Chisholm R.L."/>
            <person name="Gibbs R."/>
            <person name="Loomis W.F."/>
            <person name="Platzer M."/>
            <person name="Kay R.R."/>
            <person name="Williams J."/>
            <person name="Dear P.H."/>
            <person name="Noegel A.A."/>
            <person name="Barrell B."/>
            <person name="Kuspa A."/>
        </authorList>
    </citation>
    <scope>NUCLEOTIDE SEQUENCE [LARGE SCALE GENOMIC DNA]</scope>
    <source>
        <strain evidence="2 3">AX4</strain>
    </source>
</reference>